<dbReference type="OMA" id="QAFISPF"/>
<keyword evidence="3" id="KW-0433">Leucine-rich repeat</keyword>
<comment type="subcellular location">
    <subcellularLocation>
        <location evidence="1">Cell membrane</location>
    </subcellularLocation>
</comment>
<keyword evidence="2" id="KW-1003">Cell membrane</keyword>
<keyword evidence="5" id="KW-0677">Repeat</keyword>
<keyword evidence="6" id="KW-0472">Membrane</keyword>
<keyword evidence="4" id="KW-0732">Signal</keyword>
<evidence type="ECO:0000256" key="7">
    <source>
        <dbReference type="SAM" id="MobiDB-lite"/>
    </source>
</evidence>
<evidence type="ECO:0000256" key="5">
    <source>
        <dbReference type="ARBA" id="ARBA00022737"/>
    </source>
</evidence>
<evidence type="ECO:0008006" key="10">
    <source>
        <dbReference type="Google" id="ProtNLM"/>
    </source>
</evidence>
<dbReference type="FunFam" id="3.80.10.10:FF:000299">
    <property type="entry name" value="Piriformospora indica-insensitive protein 2"/>
    <property type="match status" value="1"/>
</dbReference>
<reference evidence="8" key="1">
    <citation type="submission" date="2015-06" db="UniProtKB">
        <authorList>
            <consortium name="EnsemblPlants"/>
        </authorList>
    </citation>
    <scope>IDENTIFICATION</scope>
</reference>
<dbReference type="STRING" id="4538.I1PZX7"/>
<evidence type="ECO:0000313" key="9">
    <source>
        <dbReference type="Proteomes" id="UP000007306"/>
    </source>
</evidence>
<organism evidence="8 9">
    <name type="scientific">Oryza glaberrima</name>
    <name type="common">African rice</name>
    <dbReference type="NCBI Taxonomy" id="4538"/>
    <lineage>
        <taxon>Eukaryota</taxon>
        <taxon>Viridiplantae</taxon>
        <taxon>Streptophyta</taxon>
        <taxon>Embryophyta</taxon>
        <taxon>Tracheophyta</taxon>
        <taxon>Spermatophyta</taxon>
        <taxon>Magnoliopsida</taxon>
        <taxon>Liliopsida</taxon>
        <taxon>Poales</taxon>
        <taxon>Poaceae</taxon>
        <taxon>BOP clade</taxon>
        <taxon>Oryzoideae</taxon>
        <taxon>Oryzeae</taxon>
        <taxon>Oryzinae</taxon>
        <taxon>Oryza</taxon>
    </lineage>
</organism>
<dbReference type="EnsemblPlants" id="ORGLA06G0044000.1">
    <property type="protein sequence ID" value="ORGLA06G0044000.1"/>
    <property type="gene ID" value="ORGLA06G0044000"/>
</dbReference>
<evidence type="ECO:0000256" key="2">
    <source>
        <dbReference type="ARBA" id="ARBA00022475"/>
    </source>
</evidence>
<evidence type="ECO:0000256" key="3">
    <source>
        <dbReference type="ARBA" id="ARBA00022614"/>
    </source>
</evidence>
<evidence type="ECO:0000313" key="8">
    <source>
        <dbReference type="EnsemblPlants" id="ORGLA06G0044000.1"/>
    </source>
</evidence>
<dbReference type="Proteomes" id="UP000007306">
    <property type="component" value="Chromosome 6"/>
</dbReference>
<dbReference type="eggNOG" id="ENOG502QSFF">
    <property type="taxonomic scope" value="Eukaryota"/>
</dbReference>
<sequence length="205" mass="20926">MAGDRAALLALRDALRLPGKSLRGAVPVGTVGNLTALRTLSLRTNAISGGVPADIGGCVQLRSLNLSGNRLAGRLPEGLFSLALLEKVDLSGNRLTGGVSPEFSRLASLTTLNLDRNGFNGTLPGNLMLPKLAQFNVSYNGQLGGAVPASLTGMPASAFLGTALCGGPLAPCANPSPPSPGGSKGVREEEEDRRERDAMKNAIAG</sequence>
<evidence type="ECO:0000256" key="4">
    <source>
        <dbReference type="ARBA" id="ARBA00022729"/>
    </source>
</evidence>
<dbReference type="SUPFAM" id="SSF52058">
    <property type="entry name" value="L domain-like"/>
    <property type="match status" value="1"/>
</dbReference>
<reference evidence="8 9" key="2">
    <citation type="submission" date="2018-04" db="EMBL/GenBank/DDBJ databases">
        <title>OglaRS2 (Oryza glaberrima Reference Sequence Version 2).</title>
        <authorList>
            <person name="Zhang J."/>
            <person name="Kudrna D."/>
            <person name="Lee S."/>
            <person name="Talag J."/>
            <person name="Rajasekar S."/>
            <person name="Wing R.A."/>
        </authorList>
    </citation>
    <scope>NUCLEOTIDE SEQUENCE [LARGE SCALE GENOMIC DNA]</scope>
    <source>
        <strain evidence="8 9">cv. IRGC 96717</strain>
    </source>
</reference>
<dbReference type="Gene3D" id="3.80.10.10">
    <property type="entry name" value="Ribonuclease Inhibitor"/>
    <property type="match status" value="1"/>
</dbReference>
<protein>
    <recommendedName>
        <fullName evidence="10">Leucine-rich repeat-containing N-terminal plant-type domain-containing protein</fullName>
    </recommendedName>
</protein>
<feature type="region of interest" description="Disordered" evidence="7">
    <location>
        <begin position="171"/>
        <end position="205"/>
    </location>
</feature>
<dbReference type="PANTHER" id="PTHR48010:SF24">
    <property type="entry name" value="OS08G0427600 PROTEIN"/>
    <property type="match status" value="1"/>
</dbReference>
<dbReference type="PANTHER" id="PTHR48010">
    <property type="entry name" value="OS05G0588300 PROTEIN"/>
    <property type="match status" value="1"/>
</dbReference>
<evidence type="ECO:0000256" key="1">
    <source>
        <dbReference type="ARBA" id="ARBA00004236"/>
    </source>
</evidence>
<accession>I1PZX7</accession>
<dbReference type="InterPro" id="IPR032675">
    <property type="entry name" value="LRR_dom_sf"/>
</dbReference>
<dbReference type="Pfam" id="PF00560">
    <property type="entry name" value="LRR_1"/>
    <property type="match status" value="2"/>
</dbReference>
<dbReference type="HOGENOM" id="CLU_106036_0_0_1"/>
<proteinExistence type="predicted"/>
<dbReference type="GO" id="GO:0005886">
    <property type="term" value="C:plasma membrane"/>
    <property type="evidence" value="ECO:0007669"/>
    <property type="project" value="UniProtKB-SubCell"/>
</dbReference>
<dbReference type="Gramene" id="ORGLA06G0044000.1">
    <property type="protein sequence ID" value="ORGLA06G0044000.1"/>
    <property type="gene ID" value="ORGLA06G0044000"/>
</dbReference>
<dbReference type="InterPro" id="IPR001611">
    <property type="entry name" value="Leu-rich_rpt"/>
</dbReference>
<evidence type="ECO:0000256" key="6">
    <source>
        <dbReference type="ARBA" id="ARBA00023136"/>
    </source>
</evidence>
<name>I1PZX7_ORYGL</name>
<dbReference type="AlphaFoldDB" id="I1PZX7"/>
<dbReference type="InterPro" id="IPR050994">
    <property type="entry name" value="At_inactive_RLKs"/>
</dbReference>
<dbReference type="Pfam" id="PF13855">
    <property type="entry name" value="LRR_8"/>
    <property type="match status" value="1"/>
</dbReference>
<keyword evidence="9" id="KW-1185">Reference proteome</keyword>